<keyword evidence="1" id="KW-0812">Transmembrane</keyword>
<feature type="transmembrane region" description="Helical" evidence="1">
    <location>
        <begin position="62"/>
        <end position="88"/>
    </location>
</feature>
<evidence type="ECO:0000256" key="1">
    <source>
        <dbReference type="SAM" id="Phobius"/>
    </source>
</evidence>
<feature type="transmembrane region" description="Helical" evidence="1">
    <location>
        <begin position="185"/>
        <end position="204"/>
    </location>
</feature>
<feature type="transmembrane region" description="Helical" evidence="1">
    <location>
        <begin position="29"/>
        <end position="50"/>
    </location>
</feature>
<comment type="caution">
    <text evidence="2">The sequence shown here is derived from an EMBL/GenBank/DDBJ whole genome shotgun (WGS) entry which is preliminary data.</text>
</comment>
<dbReference type="EMBL" id="JAJVCZ030000003">
    <property type="protein sequence ID" value="KAL0262023.1"/>
    <property type="molecule type" value="Genomic_DNA"/>
</dbReference>
<keyword evidence="1" id="KW-1133">Transmembrane helix</keyword>
<feature type="transmembrane region" description="Helical" evidence="1">
    <location>
        <begin position="108"/>
        <end position="126"/>
    </location>
</feature>
<reference evidence="2 3" key="1">
    <citation type="submission" date="2024-02" db="EMBL/GenBank/DDBJ databases">
        <title>De novo assembly and annotation of 12 fungi associated with fruit tree decline syndrome in Ontario, Canada.</title>
        <authorList>
            <person name="Sulman M."/>
            <person name="Ellouze W."/>
            <person name="Ilyukhin E."/>
        </authorList>
    </citation>
    <scope>NUCLEOTIDE SEQUENCE [LARGE SCALE GENOMIC DNA]</scope>
    <source>
        <strain evidence="2 3">FDS-637</strain>
    </source>
</reference>
<feature type="transmembrane region" description="Helical" evidence="1">
    <location>
        <begin position="266"/>
        <end position="286"/>
    </location>
</feature>
<keyword evidence="3" id="KW-1185">Reference proteome</keyword>
<proteinExistence type="predicted"/>
<evidence type="ECO:0000313" key="3">
    <source>
        <dbReference type="Proteomes" id="UP001430584"/>
    </source>
</evidence>
<sequence>MVVSSEDEGVFYVSNWKCFALLESPLAQAMISIECLEITLLFLISLYWLLKQRKIQPPYRVIAWHNFGVTLSFWIIYAIYRFIIWLVTWCPFIDDYRIALRCEIAETVFHWLAVSTLLATVLQPLCRGFDRLRDDTPSARWTLLSRILLALLTALIVAYIAVLIYEHETFIRTDGATSTHRHLDMAKAAELLWLLLALGGAARMDFALRRAAAAAVRVPGALRGWTYALAFFLFAYGFVRTFVAFWNPPAMVFVFDRAGYLAENVPVLVLPVAFELLALLSVVKVAQGLGVVLRHPEAYGIVVVAAGAPARRPGKGDEVDRIVDV</sequence>
<accession>A0ABR3CN16</accession>
<organism evidence="2 3">
    <name type="scientific">Diplodia seriata</name>
    <dbReference type="NCBI Taxonomy" id="420778"/>
    <lineage>
        <taxon>Eukaryota</taxon>
        <taxon>Fungi</taxon>
        <taxon>Dikarya</taxon>
        <taxon>Ascomycota</taxon>
        <taxon>Pezizomycotina</taxon>
        <taxon>Dothideomycetes</taxon>
        <taxon>Dothideomycetes incertae sedis</taxon>
        <taxon>Botryosphaeriales</taxon>
        <taxon>Botryosphaeriaceae</taxon>
        <taxon>Diplodia</taxon>
    </lineage>
</organism>
<evidence type="ECO:0000313" key="2">
    <source>
        <dbReference type="EMBL" id="KAL0262023.1"/>
    </source>
</evidence>
<gene>
    <name evidence="2" type="ORF">SLS55_003458</name>
</gene>
<protein>
    <submittedName>
        <fullName evidence="2">Uncharacterized protein</fullName>
    </submittedName>
</protein>
<dbReference type="Proteomes" id="UP001430584">
    <property type="component" value="Unassembled WGS sequence"/>
</dbReference>
<feature type="transmembrane region" description="Helical" evidence="1">
    <location>
        <begin position="147"/>
        <end position="165"/>
    </location>
</feature>
<name>A0ABR3CN16_9PEZI</name>
<dbReference type="GeneID" id="92007543"/>
<feature type="transmembrane region" description="Helical" evidence="1">
    <location>
        <begin position="225"/>
        <end position="246"/>
    </location>
</feature>
<dbReference type="RefSeq" id="XP_066635052.1">
    <property type="nucleotide sequence ID" value="XM_066774933.1"/>
</dbReference>
<keyword evidence="1" id="KW-0472">Membrane</keyword>